<dbReference type="InterPro" id="IPR013422">
    <property type="entry name" value="CRISPR-assoc_prot_Cas5_N"/>
</dbReference>
<dbReference type="Pfam" id="PF09704">
    <property type="entry name" value="Cas_Cas5d"/>
    <property type="match status" value="1"/>
</dbReference>
<keyword evidence="1" id="KW-0051">Antiviral defense</keyword>
<dbReference type="NCBIfam" id="TIGR02593">
    <property type="entry name" value="CRISPR_cas5"/>
    <property type="match status" value="1"/>
</dbReference>
<evidence type="ECO:0000313" key="2">
    <source>
        <dbReference type="EMBL" id="MPM84786.1"/>
    </source>
</evidence>
<sequence length="227" mass="26064">MKVFKIDITAWTSSFKYPNLISGFQPTLEVPPISTVLGLINAAAGKYVKHEKLKIGYYFEFEAKQIDLETIYQIEAHDKGYPKNTTKSNIINREFLFNNHLILYVLNKELADYFRLPVYPLLLGRSNDLATVNSIEEVELSEIHKAEKIKGQIIPFMGNFLPGLIQPLPKYFSDTIPRNNLGTEAYSIISYNSADGQTNLTAYIDYLKQVKEVHIYFHELDFSSYYG</sequence>
<reference evidence="2" key="1">
    <citation type="submission" date="2019-08" db="EMBL/GenBank/DDBJ databases">
        <authorList>
            <person name="Kucharzyk K."/>
            <person name="Murdoch R.W."/>
            <person name="Higgins S."/>
            <person name="Loffler F."/>
        </authorList>
    </citation>
    <scope>NUCLEOTIDE SEQUENCE</scope>
</reference>
<name>A0A645D604_9ZZZZ</name>
<dbReference type="InterPro" id="IPR021124">
    <property type="entry name" value="CRISPR-assoc_prot_Cas5"/>
</dbReference>
<dbReference type="AlphaFoldDB" id="A0A645D604"/>
<dbReference type="GO" id="GO:0043571">
    <property type="term" value="P:maintenance of CRISPR repeat elements"/>
    <property type="evidence" value="ECO:0007669"/>
    <property type="project" value="InterPro"/>
</dbReference>
<gene>
    <name evidence="2" type="ORF">SDC9_131862</name>
</gene>
<dbReference type="InterPro" id="IPR013337">
    <property type="entry name" value="CRISPR-assoc_prot_Cas5_Tneap"/>
</dbReference>
<proteinExistence type="predicted"/>
<dbReference type="Gene3D" id="3.30.70.2660">
    <property type="match status" value="1"/>
</dbReference>
<evidence type="ECO:0000256" key="1">
    <source>
        <dbReference type="ARBA" id="ARBA00023118"/>
    </source>
</evidence>
<dbReference type="GO" id="GO:0051607">
    <property type="term" value="P:defense response to virus"/>
    <property type="evidence" value="ECO:0007669"/>
    <property type="project" value="UniProtKB-KW"/>
</dbReference>
<protein>
    <recommendedName>
        <fullName evidence="3">CRISPR-associated protein Cas5</fullName>
    </recommendedName>
</protein>
<evidence type="ECO:0008006" key="3">
    <source>
        <dbReference type="Google" id="ProtNLM"/>
    </source>
</evidence>
<dbReference type="NCBIfam" id="TIGR01895">
    <property type="entry name" value="cas_Cas5t"/>
    <property type="match status" value="1"/>
</dbReference>
<accession>A0A645D604</accession>
<organism evidence="2">
    <name type="scientific">bioreactor metagenome</name>
    <dbReference type="NCBI Taxonomy" id="1076179"/>
    <lineage>
        <taxon>unclassified sequences</taxon>
        <taxon>metagenomes</taxon>
        <taxon>ecological metagenomes</taxon>
    </lineage>
</organism>
<dbReference type="EMBL" id="VSSQ01033254">
    <property type="protein sequence ID" value="MPM84786.1"/>
    <property type="molecule type" value="Genomic_DNA"/>
</dbReference>
<dbReference type="CDD" id="cd09693">
    <property type="entry name" value="Cas5_I"/>
    <property type="match status" value="1"/>
</dbReference>
<comment type="caution">
    <text evidence="2">The sequence shown here is derived from an EMBL/GenBank/DDBJ whole genome shotgun (WGS) entry which is preliminary data.</text>
</comment>